<gene>
    <name evidence="2" type="ORF">FWK35_00025823</name>
</gene>
<keyword evidence="1" id="KW-0472">Membrane</keyword>
<organism evidence="2 3">
    <name type="scientific">Aphis craccivora</name>
    <name type="common">Cowpea aphid</name>
    <dbReference type="NCBI Taxonomy" id="307492"/>
    <lineage>
        <taxon>Eukaryota</taxon>
        <taxon>Metazoa</taxon>
        <taxon>Ecdysozoa</taxon>
        <taxon>Arthropoda</taxon>
        <taxon>Hexapoda</taxon>
        <taxon>Insecta</taxon>
        <taxon>Pterygota</taxon>
        <taxon>Neoptera</taxon>
        <taxon>Paraneoptera</taxon>
        <taxon>Hemiptera</taxon>
        <taxon>Sternorrhyncha</taxon>
        <taxon>Aphidomorpha</taxon>
        <taxon>Aphidoidea</taxon>
        <taxon>Aphididae</taxon>
        <taxon>Aphidini</taxon>
        <taxon>Aphis</taxon>
        <taxon>Aphis</taxon>
    </lineage>
</organism>
<keyword evidence="1" id="KW-0812">Transmembrane</keyword>
<sequence>MRVKLFTLHFLQIFIFPIQIFLNF</sequence>
<dbReference type="AlphaFoldDB" id="A0A6G0Z1N2"/>
<evidence type="ECO:0000313" key="3">
    <source>
        <dbReference type="Proteomes" id="UP000478052"/>
    </source>
</evidence>
<comment type="caution">
    <text evidence="2">The sequence shown here is derived from an EMBL/GenBank/DDBJ whole genome shotgun (WGS) entry which is preliminary data.</text>
</comment>
<feature type="transmembrane region" description="Helical" evidence="1">
    <location>
        <begin position="6"/>
        <end position="22"/>
    </location>
</feature>
<protein>
    <submittedName>
        <fullName evidence="2">Uncharacterized protein</fullName>
    </submittedName>
</protein>
<dbReference type="EMBL" id="VUJU01001631">
    <property type="protein sequence ID" value="KAF0764451.1"/>
    <property type="molecule type" value="Genomic_DNA"/>
</dbReference>
<dbReference type="Proteomes" id="UP000478052">
    <property type="component" value="Unassembled WGS sequence"/>
</dbReference>
<reference evidence="2 3" key="1">
    <citation type="submission" date="2019-08" db="EMBL/GenBank/DDBJ databases">
        <title>Whole genome of Aphis craccivora.</title>
        <authorList>
            <person name="Voronova N.V."/>
            <person name="Shulinski R.S."/>
            <person name="Bandarenka Y.V."/>
            <person name="Zhorov D.G."/>
            <person name="Warner D."/>
        </authorList>
    </citation>
    <scope>NUCLEOTIDE SEQUENCE [LARGE SCALE GENOMIC DNA]</scope>
    <source>
        <strain evidence="2">180601</strain>
        <tissue evidence="2">Whole Body</tissue>
    </source>
</reference>
<evidence type="ECO:0000256" key="1">
    <source>
        <dbReference type="SAM" id="Phobius"/>
    </source>
</evidence>
<evidence type="ECO:0000313" key="2">
    <source>
        <dbReference type="EMBL" id="KAF0764451.1"/>
    </source>
</evidence>
<keyword evidence="1" id="KW-1133">Transmembrane helix</keyword>
<accession>A0A6G0Z1N2</accession>
<proteinExistence type="predicted"/>
<keyword evidence="3" id="KW-1185">Reference proteome</keyword>
<name>A0A6G0Z1N2_APHCR</name>